<feature type="region of interest" description="Disordered" evidence="1">
    <location>
        <begin position="1"/>
        <end position="25"/>
    </location>
</feature>
<dbReference type="EMBL" id="PZPL01000001">
    <property type="protein sequence ID" value="PTL73860.1"/>
    <property type="molecule type" value="Genomic_DNA"/>
</dbReference>
<dbReference type="RefSeq" id="WP_055792197.1">
    <property type="nucleotide sequence ID" value="NZ_PZPL01000001.1"/>
</dbReference>
<evidence type="ECO:0000313" key="2">
    <source>
        <dbReference type="EMBL" id="PTL73860.1"/>
    </source>
</evidence>
<dbReference type="AlphaFoldDB" id="A0A2T4UWH8"/>
<proteinExistence type="predicted"/>
<organism evidence="2 3">
    <name type="scientific">Rathayibacter caricis DSM 15933</name>
    <dbReference type="NCBI Taxonomy" id="1328867"/>
    <lineage>
        <taxon>Bacteria</taxon>
        <taxon>Bacillati</taxon>
        <taxon>Actinomycetota</taxon>
        <taxon>Actinomycetes</taxon>
        <taxon>Micrococcales</taxon>
        <taxon>Microbacteriaceae</taxon>
        <taxon>Rathayibacter</taxon>
    </lineage>
</organism>
<dbReference type="Pfam" id="PF14117">
    <property type="entry name" value="DUF4287"/>
    <property type="match status" value="1"/>
</dbReference>
<evidence type="ECO:0000256" key="1">
    <source>
        <dbReference type="SAM" id="MobiDB-lite"/>
    </source>
</evidence>
<reference evidence="2 3" key="1">
    <citation type="submission" date="2018-03" db="EMBL/GenBank/DDBJ databases">
        <title>Bacteriophage NCPPB3778 and a type I-E CRISPR drive the evolution of the US Biological Select Agent, Rathayibacter toxicus.</title>
        <authorList>
            <person name="Davis E.W.II."/>
            <person name="Tabima J.F."/>
            <person name="Weisberg A.J."/>
            <person name="Dantas Lopes L."/>
            <person name="Wiseman M.S."/>
            <person name="Wiseman M.S."/>
            <person name="Pupko T."/>
            <person name="Belcher M.S."/>
            <person name="Sechler A.J."/>
            <person name="Tancos M.A."/>
            <person name="Schroeder B.K."/>
            <person name="Murray T.D."/>
            <person name="Luster D.G."/>
            <person name="Schneider W.L."/>
            <person name="Rogers E."/>
            <person name="Andreote F.D."/>
            <person name="Grunwald N.J."/>
            <person name="Putnam M.L."/>
            <person name="Chang J.H."/>
        </authorList>
    </citation>
    <scope>NUCLEOTIDE SEQUENCE [LARGE SCALE GENOMIC DNA]</scope>
    <source>
        <strain evidence="2 3">DSM 15933</strain>
    </source>
</reference>
<keyword evidence="3" id="KW-1185">Reference proteome</keyword>
<protein>
    <submittedName>
        <fullName evidence="2">DUF4287 domain-containing protein</fullName>
    </submittedName>
</protein>
<sequence length="81" mass="8891">MTDRVLAPEPPADGSKPKGPASYFPSIEKTYGRPVQEWLDLVDERLDSEPHMQVVAWLKSEHGLGHGHANALVAYVKAARA</sequence>
<comment type="caution">
    <text evidence="2">The sequence shown here is derived from an EMBL/GenBank/DDBJ whole genome shotgun (WGS) entry which is preliminary data.</text>
</comment>
<accession>A0A2T4UWH8</accession>
<dbReference type="Proteomes" id="UP000241085">
    <property type="component" value="Unassembled WGS sequence"/>
</dbReference>
<dbReference type="InterPro" id="IPR025629">
    <property type="entry name" value="DUF4287"/>
</dbReference>
<gene>
    <name evidence="2" type="ORF">C1I63_14120</name>
</gene>
<name>A0A2T4UWH8_9MICO</name>
<evidence type="ECO:0000313" key="3">
    <source>
        <dbReference type="Proteomes" id="UP000241085"/>
    </source>
</evidence>